<dbReference type="Proteomes" id="UP000709959">
    <property type="component" value="Unassembled WGS sequence"/>
</dbReference>
<dbReference type="EMBL" id="JADKCH010000024">
    <property type="protein sequence ID" value="MBK8573609.1"/>
    <property type="molecule type" value="Genomic_DNA"/>
</dbReference>
<name>A0A936F3T9_9BACT</name>
<protein>
    <submittedName>
        <fullName evidence="1">Uncharacterized protein</fullName>
    </submittedName>
</protein>
<evidence type="ECO:0000313" key="1">
    <source>
        <dbReference type="EMBL" id="MBK8573609.1"/>
    </source>
</evidence>
<dbReference type="AlphaFoldDB" id="A0A936F3T9"/>
<sequence>MQLTSHDRCVLHLASRDAEGRLGFSLDEEGLVTLLGKGETQAVPAGGSLSKLEEGGLLSLDLCHSYVLTPRGWEAVRELVVLAS</sequence>
<organism evidence="1 2">
    <name type="scientific">Candidatus Geothrix odensensis</name>
    <dbReference type="NCBI Taxonomy" id="2954440"/>
    <lineage>
        <taxon>Bacteria</taxon>
        <taxon>Pseudomonadati</taxon>
        <taxon>Acidobacteriota</taxon>
        <taxon>Holophagae</taxon>
        <taxon>Holophagales</taxon>
        <taxon>Holophagaceae</taxon>
        <taxon>Geothrix</taxon>
    </lineage>
</organism>
<proteinExistence type="predicted"/>
<evidence type="ECO:0000313" key="2">
    <source>
        <dbReference type="Proteomes" id="UP000709959"/>
    </source>
</evidence>
<comment type="caution">
    <text evidence="1">The sequence shown here is derived from an EMBL/GenBank/DDBJ whole genome shotgun (WGS) entry which is preliminary data.</text>
</comment>
<accession>A0A936F3T9</accession>
<gene>
    <name evidence="1" type="ORF">IPN91_13495</name>
</gene>
<reference evidence="1 2" key="1">
    <citation type="submission" date="2020-10" db="EMBL/GenBank/DDBJ databases">
        <title>Connecting structure to function with the recovery of over 1000 high-quality activated sludge metagenome-assembled genomes encoding full-length rRNA genes using long-read sequencing.</title>
        <authorList>
            <person name="Singleton C.M."/>
            <person name="Petriglieri F."/>
            <person name="Kristensen J.M."/>
            <person name="Kirkegaard R.H."/>
            <person name="Michaelsen T.Y."/>
            <person name="Andersen M.H."/>
            <person name="Karst S.M."/>
            <person name="Dueholm M.S."/>
            <person name="Nielsen P.H."/>
            <person name="Albertsen M."/>
        </authorList>
    </citation>
    <scope>NUCLEOTIDE SEQUENCE [LARGE SCALE GENOMIC DNA]</scope>
    <source>
        <strain evidence="1">OdNE_18-Q3-R46-58_MAXAC.008</strain>
    </source>
</reference>